<evidence type="ECO:0000313" key="2">
    <source>
        <dbReference type="EMBL" id="MDG3584415.1"/>
    </source>
</evidence>
<dbReference type="EMBL" id="JAPMUA010000001">
    <property type="protein sequence ID" value="MDG3584415.1"/>
    <property type="molecule type" value="Genomic_DNA"/>
</dbReference>
<dbReference type="PROSITE" id="PS51257">
    <property type="entry name" value="PROKAR_LIPOPROTEIN"/>
    <property type="match status" value="1"/>
</dbReference>
<accession>A0ABT6FMD9</accession>
<dbReference type="CDD" id="cd12105">
    <property type="entry name" value="HmuY"/>
    <property type="match status" value="1"/>
</dbReference>
<comment type="caution">
    <text evidence="2">The sequence shown here is derived from an EMBL/GenBank/DDBJ whole genome shotgun (WGS) entry which is preliminary data.</text>
</comment>
<sequence>MKKTILLCGLLLAFVLFSCSSDDDGGTTQQFVAAFENPSMSFTADDASKEVKLVFSKTAPEDGTVTITYTTVNAEYGTHFTTDPSGEEGTIEVPITAGSNQSTFTFNKLANPIEGTEMSVSFKLEAITNPNSAIQGNTTLAVSFTESAAVGGVMAPEVGGPDQPNQVYVDLSAQTQTVVKRDAWDLGFYSGESFRVVLNESVYMAAAPLEVTDIDAVTEADVAALQPNVAVGIPGSNVYVDNPSGDIQETVIAEVSETDTDNKVYLVNLGINIGGSIHVPGGSRGWKKIRVLRQGNDYVLQYADLNATTHEEVVVSKAEGYNFTFFSFSSGEQASVEPMKNKWDLNFTHYIDLLSFQGDDYAYTYQDFIVSNTKAGITAYQVAVSDFTYEDFTSENIVEANLSADQRSIGSSWRNAGGPNAQPSIKEDVFYVLKDADGNYYKIRFTAMYNESGERGYPKFEYSLL</sequence>
<dbReference type="RefSeq" id="WP_277898179.1">
    <property type="nucleotide sequence ID" value="NZ_JAPMUA010000001.1"/>
</dbReference>
<protein>
    <submittedName>
        <fullName evidence="2">HmuY family protein</fullName>
    </submittedName>
</protein>
<gene>
    <name evidence="2" type="ORF">OSR52_00945</name>
</gene>
<dbReference type="InterPro" id="IPR025921">
    <property type="entry name" value="HmuY"/>
</dbReference>
<organism evidence="2 3">
    <name type="scientific">Galbibacter pacificus</name>
    <dbReference type="NCBI Taxonomy" id="2996052"/>
    <lineage>
        <taxon>Bacteria</taxon>
        <taxon>Pseudomonadati</taxon>
        <taxon>Bacteroidota</taxon>
        <taxon>Flavobacteriia</taxon>
        <taxon>Flavobacteriales</taxon>
        <taxon>Flavobacteriaceae</taxon>
        <taxon>Galbibacter</taxon>
    </lineage>
</organism>
<keyword evidence="3" id="KW-1185">Reference proteome</keyword>
<evidence type="ECO:0000313" key="3">
    <source>
        <dbReference type="Proteomes" id="UP001153642"/>
    </source>
</evidence>
<evidence type="ECO:0000256" key="1">
    <source>
        <dbReference type="SAM" id="SignalP"/>
    </source>
</evidence>
<name>A0ABT6FMD9_9FLAO</name>
<keyword evidence="1" id="KW-0732">Signal</keyword>
<feature type="signal peptide" evidence="1">
    <location>
        <begin position="1"/>
        <end position="21"/>
    </location>
</feature>
<proteinExistence type="predicted"/>
<dbReference type="Pfam" id="PF14064">
    <property type="entry name" value="HmuY"/>
    <property type="match status" value="2"/>
</dbReference>
<dbReference type="Proteomes" id="UP001153642">
    <property type="component" value="Unassembled WGS sequence"/>
</dbReference>
<reference evidence="2" key="1">
    <citation type="submission" date="2022-11" db="EMBL/GenBank/DDBJ databases">
        <title>High-quality draft genome sequence of Galbibacter sp. strain CMA-7.</title>
        <authorList>
            <person name="Wei L."/>
            <person name="Dong C."/>
            <person name="Shao Z."/>
        </authorList>
    </citation>
    <scope>NUCLEOTIDE SEQUENCE</scope>
    <source>
        <strain evidence="2">CMA-7</strain>
    </source>
</reference>
<feature type="chain" id="PRO_5047412885" evidence="1">
    <location>
        <begin position="22"/>
        <end position="465"/>
    </location>
</feature>